<organism evidence="2 3">
    <name type="scientific">Phaseolus vulgaris</name>
    <name type="common">Kidney bean</name>
    <name type="synonym">French bean</name>
    <dbReference type="NCBI Taxonomy" id="3885"/>
    <lineage>
        <taxon>Eukaryota</taxon>
        <taxon>Viridiplantae</taxon>
        <taxon>Streptophyta</taxon>
        <taxon>Embryophyta</taxon>
        <taxon>Tracheophyta</taxon>
        <taxon>Spermatophyta</taxon>
        <taxon>Magnoliopsida</taxon>
        <taxon>eudicotyledons</taxon>
        <taxon>Gunneridae</taxon>
        <taxon>Pentapetalae</taxon>
        <taxon>rosids</taxon>
        <taxon>fabids</taxon>
        <taxon>Fabales</taxon>
        <taxon>Fabaceae</taxon>
        <taxon>Papilionoideae</taxon>
        <taxon>50 kb inversion clade</taxon>
        <taxon>NPAAA clade</taxon>
        <taxon>indigoferoid/millettioid clade</taxon>
        <taxon>Phaseoleae</taxon>
        <taxon>Phaseolus</taxon>
    </lineage>
</organism>
<evidence type="ECO:0000256" key="1">
    <source>
        <dbReference type="SAM" id="SignalP"/>
    </source>
</evidence>
<dbReference type="eggNOG" id="ENOG502SJN4">
    <property type="taxonomic scope" value="Eukaryota"/>
</dbReference>
<protein>
    <submittedName>
        <fullName evidence="2">Uncharacterized protein</fullName>
    </submittedName>
</protein>
<reference evidence="3" key="1">
    <citation type="journal article" date="2014" name="Nat. Genet.">
        <title>A reference genome for common bean and genome-wide analysis of dual domestications.</title>
        <authorList>
            <person name="Schmutz J."/>
            <person name="McClean P.E."/>
            <person name="Mamidi S."/>
            <person name="Wu G.A."/>
            <person name="Cannon S.B."/>
            <person name="Grimwood J."/>
            <person name="Jenkins J."/>
            <person name="Shu S."/>
            <person name="Song Q."/>
            <person name="Chavarro C."/>
            <person name="Torres-Torres M."/>
            <person name="Geffroy V."/>
            <person name="Moghaddam S.M."/>
            <person name="Gao D."/>
            <person name="Abernathy B."/>
            <person name="Barry K."/>
            <person name="Blair M."/>
            <person name="Brick M.A."/>
            <person name="Chovatia M."/>
            <person name="Gepts P."/>
            <person name="Goodstein D.M."/>
            <person name="Gonzales M."/>
            <person name="Hellsten U."/>
            <person name="Hyten D.L."/>
            <person name="Jia G."/>
            <person name="Kelly J.D."/>
            <person name="Kudrna D."/>
            <person name="Lee R."/>
            <person name="Richard M.M."/>
            <person name="Miklas P.N."/>
            <person name="Osorno J.M."/>
            <person name="Rodrigues J."/>
            <person name="Thareau V."/>
            <person name="Urrea C.A."/>
            <person name="Wang M."/>
            <person name="Yu Y."/>
            <person name="Zhang M."/>
            <person name="Wing R.A."/>
            <person name="Cregan P.B."/>
            <person name="Rokhsar D.S."/>
            <person name="Jackson S.A."/>
        </authorList>
    </citation>
    <scope>NUCLEOTIDE SEQUENCE [LARGE SCALE GENOMIC DNA]</scope>
    <source>
        <strain evidence="3">cv. G19833</strain>
    </source>
</reference>
<feature type="chain" id="PRO_5004757908" evidence="1">
    <location>
        <begin position="22"/>
        <end position="156"/>
    </location>
</feature>
<feature type="signal peptide" evidence="1">
    <location>
        <begin position="1"/>
        <end position="21"/>
    </location>
</feature>
<dbReference type="EMBL" id="CM002289">
    <property type="protein sequence ID" value="ESW30086.1"/>
    <property type="molecule type" value="Genomic_DNA"/>
</dbReference>
<dbReference type="Gramene" id="ESW30086">
    <property type="protein sequence ID" value="ESW30086"/>
    <property type="gene ID" value="PHAVU_002G123400g"/>
</dbReference>
<dbReference type="OrthoDB" id="444127at2759"/>
<dbReference type="Gene3D" id="3.30.559.10">
    <property type="entry name" value="Chloramphenicol acetyltransferase-like domain"/>
    <property type="match status" value="1"/>
</dbReference>
<evidence type="ECO:0000313" key="2">
    <source>
        <dbReference type="EMBL" id="ESW30086.1"/>
    </source>
</evidence>
<sequence length="156" mass="17595">MSPFITARGIAIAFPMALSKAAPLCQNPLAYALDLVKMAKDQMGAEKVSSLTDLMVLKGRLRYRTEGNCLTGETTHVGFYEVDFGWGRSYIWLACWDIPFVSFYGRFRNSEGEDGIVVPIFLPHLVMSWFLSELVKITNKDPVNFSDDSMPNRFIL</sequence>
<gene>
    <name evidence="2" type="ORF">PHAVU_002G123400g</name>
</gene>
<dbReference type="Proteomes" id="UP000000226">
    <property type="component" value="Chromosome 2"/>
</dbReference>
<dbReference type="OMA" id="GELCANH"/>
<dbReference type="AlphaFoldDB" id="V7CMF3"/>
<dbReference type="InterPro" id="IPR023213">
    <property type="entry name" value="CAT-like_dom_sf"/>
</dbReference>
<keyword evidence="3" id="KW-1185">Reference proteome</keyword>
<dbReference type="STRING" id="3885.V7CMF3"/>
<proteinExistence type="predicted"/>
<accession>V7CMF3</accession>
<name>V7CMF3_PHAVU</name>
<keyword evidence="1" id="KW-0732">Signal</keyword>
<evidence type="ECO:0000313" key="3">
    <source>
        <dbReference type="Proteomes" id="UP000000226"/>
    </source>
</evidence>